<dbReference type="EMBL" id="PGGS01000010">
    <property type="protein sequence ID" value="PNH12362.1"/>
    <property type="molecule type" value="Genomic_DNA"/>
</dbReference>
<name>A0A2J8AIL8_9CHLO</name>
<dbReference type="AlphaFoldDB" id="A0A2J8AIL8"/>
<dbReference type="Proteomes" id="UP000236333">
    <property type="component" value="Unassembled WGS sequence"/>
</dbReference>
<evidence type="ECO:0000256" key="1">
    <source>
        <dbReference type="SAM" id="MobiDB-lite"/>
    </source>
</evidence>
<comment type="caution">
    <text evidence="2">The sequence shown here is derived from an EMBL/GenBank/DDBJ whole genome shotgun (WGS) entry which is preliminary data.</text>
</comment>
<feature type="region of interest" description="Disordered" evidence="1">
    <location>
        <begin position="80"/>
        <end position="104"/>
    </location>
</feature>
<evidence type="ECO:0000313" key="3">
    <source>
        <dbReference type="Proteomes" id="UP000236333"/>
    </source>
</evidence>
<feature type="compositionally biased region" description="Gly residues" evidence="1">
    <location>
        <begin position="82"/>
        <end position="97"/>
    </location>
</feature>
<feature type="compositionally biased region" description="Basic and acidic residues" evidence="1">
    <location>
        <begin position="1"/>
        <end position="16"/>
    </location>
</feature>
<gene>
    <name evidence="2" type="ORF">TSOC_000734</name>
</gene>
<accession>A0A2J8AIL8</accession>
<feature type="region of interest" description="Disordered" evidence="1">
    <location>
        <begin position="1"/>
        <end position="28"/>
    </location>
</feature>
<sequence length="195" mass="19627">MRGGYADRRLGHHLGEGPRSSGGLAAHQQLRDVRSGAVTDATAVAAAASLLAGLQAGGAMDYQEGEIKLDGTASLGTRVGKSAGGSAGGSAKGGAKGQGQRKAPSQFPLALGFATGHHEACGLHHATAVSANKRGTATFNINCPRFACGTKSRVGDISDVKEYPTLKMAQDALERDRNACSKCVAAEAKAAAGPS</sequence>
<reference evidence="2 3" key="1">
    <citation type="journal article" date="2017" name="Mol. Biol. Evol.">
        <title>The 4-celled Tetrabaena socialis nuclear genome reveals the essential components for genetic control of cell number at the origin of multicellularity in the volvocine lineage.</title>
        <authorList>
            <person name="Featherston J."/>
            <person name="Arakaki Y."/>
            <person name="Hanschen E.R."/>
            <person name="Ferris P.J."/>
            <person name="Michod R.E."/>
            <person name="Olson B.J.S.C."/>
            <person name="Nozaki H."/>
            <person name="Durand P.M."/>
        </authorList>
    </citation>
    <scope>NUCLEOTIDE SEQUENCE [LARGE SCALE GENOMIC DNA]</scope>
    <source>
        <strain evidence="2 3">NIES-571</strain>
    </source>
</reference>
<evidence type="ECO:0000313" key="2">
    <source>
        <dbReference type="EMBL" id="PNH12362.1"/>
    </source>
</evidence>
<keyword evidence="3" id="KW-1185">Reference proteome</keyword>
<protein>
    <submittedName>
        <fullName evidence="2">Uncharacterized protein</fullName>
    </submittedName>
</protein>
<organism evidence="2 3">
    <name type="scientific">Tetrabaena socialis</name>
    <dbReference type="NCBI Taxonomy" id="47790"/>
    <lineage>
        <taxon>Eukaryota</taxon>
        <taxon>Viridiplantae</taxon>
        <taxon>Chlorophyta</taxon>
        <taxon>core chlorophytes</taxon>
        <taxon>Chlorophyceae</taxon>
        <taxon>CS clade</taxon>
        <taxon>Chlamydomonadales</taxon>
        <taxon>Tetrabaenaceae</taxon>
        <taxon>Tetrabaena</taxon>
    </lineage>
</organism>
<proteinExistence type="predicted"/>